<evidence type="ECO:0000313" key="2">
    <source>
        <dbReference type="EMBL" id="AGB31769.1"/>
    </source>
</evidence>
<dbReference type="Pfam" id="PF01909">
    <property type="entry name" value="NTP_transf_2"/>
    <property type="match status" value="1"/>
</dbReference>
<dbReference type="InterPro" id="IPR036388">
    <property type="entry name" value="WH-like_DNA-bd_sf"/>
</dbReference>
<gene>
    <name evidence="2" type="ordered locus">Natpe_1913</name>
    <name evidence="3" type="ORF">C488_14962</name>
</gene>
<dbReference type="STRING" id="797303.Natpe_1913"/>
<reference evidence="2" key="1">
    <citation type="submission" date="2012-02" db="EMBL/GenBank/DDBJ databases">
        <title>Complete sequence of chromosome of Natrinema pellirubrum DSM 15624.</title>
        <authorList>
            <consortium name="US DOE Joint Genome Institute"/>
            <person name="Lucas S."/>
            <person name="Han J."/>
            <person name="Lapidus A."/>
            <person name="Cheng J.-F."/>
            <person name="Goodwin L."/>
            <person name="Pitluck S."/>
            <person name="Peters L."/>
            <person name="Teshima H."/>
            <person name="Detter J.C."/>
            <person name="Han C."/>
            <person name="Tapia R."/>
            <person name="Land M."/>
            <person name="Hauser L."/>
            <person name="Kyrpides N."/>
            <person name="Ivanova N."/>
            <person name="Pagani I."/>
            <person name="Sproer C."/>
            <person name="Anderson I."/>
            <person name="Woyke T."/>
        </authorList>
    </citation>
    <scope>NUCLEOTIDE SEQUENCE</scope>
    <source>
        <strain evidence="2">DSM 15624</strain>
    </source>
</reference>
<dbReference type="Proteomes" id="UP000011593">
    <property type="component" value="Unassembled WGS sequence"/>
</dbReference>
<evidence type="ECO:0000259" key="1">
    <source>
        <dbReference type="Pfam" id="PF01909"/>
    </source>
</evidence>
<dbReference type="eggNOG" id="arCOG01208">
    <property type="taxonomic scope" value="Archaea"/>
</dbReference>
<protein>
    <submittedName>
        <fullName evidence="3">DNA polymerase beta domain-containing protein</fullName>
    </submittedName>
    <submittedName>
        <fullName evidence="2">Nucleotidyltransferase family protein</fullName>
    </submittedName>
</protein>
<dbReference type="CDD" id="cd00090">
    <property type="entry name" value="HTH_ARSR"/>
    <property type="match status" value="1"/>
</dbReference>
<dbReference type="CDD" id="cd05403">
    <property type="entry name" value="NT_KNTase_like"/>
    <property type="match status" value="1"/>
</dbReference>
<dbReference type="HOGENOM" id="CLU_105300_0_0_2"/>
<dbReference type="Gene3D" id="1.10.10.10">
    <property type="entry name" value="Winged helix-like DNA-binding domain superfamily/Winged helix DNA-binding domain"/>
    <property type="match status" value="1"/>
</dbReference>
<keyword evidence="5" id="KW-1185">Reference proteome</keyword>
<dbReference type="OrthoDB" id="9287at2157"/>
<name>L0JKG8_NATP1</name>
<reference evidence="3 5" key="3">
    <citation type="journal article" date="2014" name="PLoS Genet.">
        <title>Phylogenetically driven sequencing of extremely halophilic archaea reveals strategies for static and dynamic osmo-response.</title>
        <authorList>
            <person name="Becker E.A."/>
            <person name="Seitzer P.M."/>
            <person name="Tritt A."/>
            <person name="Larsen D."/>
            <person name="Krusor M."/>
            <person name="Yao A.I."/>
            <person name="Wu D."/>
            <person name="Madern D."/>
            <person name="Eisen J.A."/>
            <person name="Darling A.E."/>
            <person name="Facciotti M.T."/>
        </authorList>
    </citation>
    <scope>NUCLEOTIDE SEQUENCE [LARGE SCALE GENOMIC DNA]</scope>
    <source>
        <strain evidence="3 5">DSM 15624</strain>
    </source>
</reference>
<dbReference type="SUPFAM" id="SSF46785">
    <property type="entry name" value="Winged helix' DNA-binding domain"/>
    <property type="match status" value="1"/>
</dbReference>
<dbReference type="SUPFAM" id="SSF81301">
    <property type="entry name" value="Nucleotidyltransferase"/>
    <property type="match status" value="1"/>
</dbReference>
<dbReference type="InterPro" id="IPR043519">
    <property type="entry name" value="NT_sf"/>
</dbReference>
<dbReference type="PANTHER" id="PTHR33933">
    <property type="entry name" value="NUCLEOTIDYLTRANSFERASE"/>
    <property type="match status" value="1"/>
</dbReference>
<dbReference type="AlphaFoldDB" id="L0JKG8"/>
<dbReference type="InterPro" id="IPR011991">
    <property type="entry name" value="ArsR-like_HTH"/>
</dbReference>
<evidence type="ECO:0000313" key="4">
    <source>
        <dbReference type="Proteomes" id="UP000010843"/>
    </source>
</evidence>
<dbReference type="EMBL" id="AOIE01000088">
    <property type="protein sequence ID" value="ELY72613.1"/>
    <property type="molecule type" value="Genomic_DNA"/>
</dbReference>
<dbReference type="GeneID" id="14332654"/>
<dbReference type="InterPro" id="IPR036390">
    <property type="entry name" value="WH_DNA-bd_sf"/>
</dbReference>
<organism evidence="2 4">
    <name type="scientific">Natrinema pellirubrum (strain DSM 15624 / CIP 106293 / JCM 10476 / NCIMB 786 / 157)</name>
    <dbReference type="NCBI Taxonomy" id="797303"/>
    <lineage>
        <taxon>Archaea</taxon>
        <taxon>Methanobacteriati</taxon>
        <taxon>Methanobacteriota</taxon>
        <taxon>Stenosarchaea group</taxon>
        <taxon>Halobacteria</taxon>
        <taxon>Halobacteriales</taxon>
        <taxon>Natrialbaceae</taxon>
        <taxon>Natrinema</taxon>
    </lineage>
</organism>
<dbReference type="Proteomes" id="UP000010843">
    <property type="component" value="Chromosome"/>
</dbReference>
<accession>L0JKG8</accession>
<dbReference type="GO" id="GO:0016779">
    <property type="term" value="F:nucleotidyltransferase activity"/>
    <property type="evidence" value="ECO:0007669"/>
    <property type="project" value="InterPro"/>
</dbReference>
<dbReference type="InterPro" id="IPR002934">
    <property type="entry name" value="Polymerase_NTP_transf_dom"/>
</dbReference>
<dbReference type="PANTHER" id="PTHR33933:SF1">
    <property type="entry name" value="PROTEIN ADENYLYLTRANSFERASE MNTA-RELATED"/>
    <property type="match status" value="1"/>
</dbReference>
<evidence type="ECO:0000313" key="5">
    <source>
        <dbReference type="Proteomes" id="UP000011593"/>
    </source>
</evidence>
<dbReference type="KEGG" id="npe:Natpe_1913"/>
<dbReference type="InterPro" id="IPR052548">
    <property type="entry name" value="Type_VII_TA_antitoxin"/>
</dbReference>
<evidence type="ECO:0000313" key="3">
    <source>
        <dbReference type="EMBL" id="ELY72613.1"/>
    </source>
</evidence>
<dbReference type="EMBL" id="CP003372">
    <property type="protein sequence ID" value="AGB31769.1"/>
    <property type="molecule type" value="Genomic_DNA"/>
</dbReference>
<dbReference type="PATRIC" id="fig|797303.5.peg.2996"/>
<dbReference type="RefSeq" id="WP_006182344.1">
    <property type="nucleotide sequence ID" value="NC_019962.1"/>
</dbReference>
<proteinExistence type="predicted"/>
<sequence length="221" mass="25070">MAVEVRLPLPDEQVFRYAAMDDIVELLARNPTEEFSNRDLQRLTGYGGPSVSKGLSLLEAMGLIVRRDAGNRTLYRIDERRLRDADDPLLEIPQAEFREPLGRFVDRVNDEVPPVAGILCFGSVARGEADRASDIDLFVLVNEDEDPVSVRRTVSDVVRDLEEEPIDGDRYEFEVFIESPESARKRGEDLRPLLQEGVPLVESETLRRVKRDIFGVDDDVE</sequence>
<reference evidence="4" key="2">
    <citation type="submission" date="2012-02" db="EMBL/GenBank/DDBJ databases">
        <title>Complete sequence of chromosome of Natrinema pellirubrum DSM 15624.</title>
        <authorList>
            <person name="Lucas S."/>
            <person name="Han J."/>
            <person name="Lapidus A."/>
            <person name="Cheng J.-F."/>
            <person name="Goodwin L."/>
            <person name="Pitluck S."/>
            <person name="Peters L."/>
            <person name="Teshima H."/>
            <person name="Detter J.C."/>
            <person name="Han C."/>
            <person name="Tapia R."/>
            <person name="Land M."/>
            <person name="Hauser L."/>
            <person name="Kyrpides N."/>
            <person name="Ivanova N."/>
            <person name="Pagani I."/>
            <person name="Sproer C."/>
            <person name="Anderson I."/>
            <person name="Woyke T."/>
        </authorList>
    </citation>
    <scope>NUCLEOTIDE SEQUENCE [LARGE SCALE GENOMIC DNA]</scope>
    <source>
        <strain evidence="4">DSM 15624 / JCM 10476 / NCIMB 786</strain>
    </source>
</reference>
<dbReference type="Gene3D" id="3.30.460.10">
    <property type="entry name" value="Beta Polymerase, domain 2"/>
    <property type="match status" value="1"/>
</dbReference>
<feature type="domain" description="Polymerase nucleotidyl transferase" evidence="1">
    <location>
        <begin position="103"/>
        <end position="156"/>
    </location>
</feature>